<dbReference type="Proteomes" id="UP000236319">
    <property type="component" value="Unassembled WGS sequence"/>
</dbReference>
<dbReference type="GeneID" id="39876988"/>
<dbReference type="VEuPathDB" id="PiroplasmaDB:BOVATA_047110"/>
<name>A0A2H6KJQ8_9APIC</name>
<proteinExistence type="predicted"/>
<protein>
    <recommendedName>
        <fullName evidence="5">C3H1-type domain-containing protein</fullName>
    </recommendedName>
</protein>
<evidence type="ECO:0008006" key="5">
    <source>
        <dbReference type="Google" id="ProtNLM"/>
    </source>
</evidence>
<evidence type="ECO:0000256" key="1">
    <source>
        <dbReference type="SAM" id="Coils"/>
    </source>
</evidence>
<evidence type="ECO:0000256" key="2">
    <source>
        <dbReference type="SAM" id="Phobius"/>
    </source>
</evidence>
<evidence type="ECO:0000313" key="3">
    <source>
        <dbReference type="EMBL" id="GBE63218.1"/>
    </source>
</evidence>
<keyword evidence="2" id="KW-0472">Membrane</keyword>
<organism evidence="3 4">
    <name type="scientific">Babesia ovata</name>
    <dbReference type="NCBI Taxonomy" id="189622"/>
    <lineage>
        <taxon>Eukaryota</taxon>
        <taxon>Sar</taxon>
        <taxon>Alveolata</taxon>
        <taxon>Apicomplexa</taxon>
        <taxon>Aconoidasida</taxon>
        <taxon>Piroplasmida</taxon>
        <taxon>Babesiidae</taxon>
        <taxon>Babesia</taxon>
    </lineage>
</organism>
<keyword evidence="1" id="KW-0175">Coiled coil</keyword>
<keyword evidence="4" id="KW-1185">Reference proteome</keyword>
<sequence length="1651" mass="184837">MYGFSFGKPLGLCGTGDALEARRTCKDFCSALKKILEEESALIQLIKQIDEFIWKIRENFSYTLLALWSLSLLYLLHIAVDARGKALDDIEERQKTLKDLQGKLEGFIGKENDKSNNPAKQLLENLTGGLEKFLGFNPDSKGYSGTGIVYSDLDRLCDGVMSFLHGVLHNIKPKLGLHNHRITEAIRLLNTHKHSGKEGFNAAIGKVVSGVREYNEGVRESNNAISSVIRKFNEYMKQVPAAVKSMQDYNSVNQIDEKVSECLMEAQQYYHGMDAQKSSNIKDLQNELEKDVNNATELIRYQRGRLSAIWTYQQKYRKAVEHGVTQALGEAKGQINSTAAQRIRIFVSEVNRRIGELKQRVETVDGWLKHYIEVLDSCIDKADAAVERALGKVMDIFNEAKGISKTRNREKLEQAVNELKEKALALYEAYETAEGKLGPLVQRINKAVQGLDAEIVKGVKQLKIGIDGAIRGYVEDMVGAVIEAAGETKLSGSGITGGVDALKKDTKLSDGLKALLQSPGANNELITSLEYALFGLKYPGGSAITSEPDPEKLITALSEDIKGKVAGSINGYLQTGDVLKKKMPTYSTHIESTITPAISNLSAQVLQPIKDAVSSHSADRSHITSVSGKITGTHLEAFCTAIIKDASQGGESANNILAELKNKLVSKYNAAEKGSLKELHSQLGELQNQKLHPLIKEVEEIIRYAEEHCELMITELSDHVQQRIQQAENSILENVRTTYVTFIKLQVEEFAAKVTKELSPLPTQITDEENKSYKGFMKQLHKFSTSSKLSETLRETTTLHVCLIVHAFFNTFIDTLNNSREIMPVTYLSDLQNKLSTLFTNLSKYDTTFQTNLSALHSLLSTIRPASYATESNPLLDVLTKGLTGMHDELQKAYVSVYDSQPWQAAHENKYAKVCLTITSQVFGDLHRLRLYCKSDGQFKKINSHNNNVFGAFFTRCGYDVSNHQNEQNGELRNTIECNGNKIHGKLTGQLTTQNREQFFLIRDEDDKTNEKDYSILKQLVEHLHRYRRVSHLTLPQSPKTPTSIYDILRWLSGLPHSAVYPKLKDYMKTLFPKTESQKTMLDSNINPRHLTLSSHPEVTAEKLHTELDRVCRHADRTLVAILGTGHSNGIYASDFSNNSHGFLYSSNTISLICTLFDFLKHLYQQLHFLLEQCRHTTALSGWSDCYYGNGVAGSGWQCNRMRCPNQSCDQAFKQAVNQSSNQRANQTADQNTNQTCDQHPKCGLKSPLQSFLEDGLQGFLPHSVSVKGTGLTCSTCPMSRGMPCKMPMGLPEIAVTASHIKRGEDIVSVLDRFCGRETSCLSALCSMLNCLLPSAPKSLGDMLSFYYCFLDEWTTKTEHRKHALEAAVRNANFKNLDTSLDLSNMFKSKGHAKYDNTPTVPTYALYHQNGDLYSIMCPDTTCYTAGTNCGSYVSPIVLDTYRIFSSKNKAAYLSWIVYLTETFYDLLQKLLKDCESNCCSPKSKCRIRGCHEDCTVYTGAILTDTPSHWPECHSILQCRMTLPTLCRYGFTYANRRHLAGHDGKRDIAKRSCKDFVKQLEIVTGGKSILSKLIHKTIPEFLWKIREPFSITLLALWSLSLLYLLHIAVVRLDVLRIRSHLRSPSSHRIAAQSLLAAARVRALANVKYFSP</sequence>
<accession>A0A2H6KJQ8</accession>
<evidence type="ECO:0000313" key="4">
    <source>
        <dbReference type="Proteomes" id="UP000236319"/>
    </source>
</evidence>
<dbReference type="EMBL" id="BDSA01000023">
    <property type="protein sequence ID" value="GBE63218.1"/>
    <property type="molecule type" value="Genomic_DNA"/>
</dbReference>
<dbReference type="RefSeq" id="XP_028869461.1">
    <property type="nucleotide sequence ID" value="XM_029013628.1"/>
</dbReference>
<comment type="caution">
    <text evidence="3">The sequence shown here is derived from an EMBL/GenBank/DDBJ whole genome shotgun (WGS) entry which is preliminary data.</text>
</comment>
<gene>
    <name evidence="3" type="ORF">BOVATA_047110</name>
</gene>
<keyword evidence="2" id="KW-1133">Transmembrane helix</keyword>
<keyword evidence="2" id="KW-0812">Transmembrane</keyword>
<feature type="coiled-coil region" evidence="1">
    <location>
        <begin position="402"/>
        <end position="436"/>
    </location>
</feature>
<dbReference type="OrthoDB" id="7554242at2759"/>
<feature type="transmembrane region" description="Helical" evidence="2">
    <location>
        <begin position="1589"/>
        <end position="1612"/>
    </location>
</feature>
<reference evidence="3 4" key="1">
    <citation type="journal article" date="2017" name="BMC Genomics">
        <title>Whole-genome assembly of Babesia ovata and comparative genomics between closely related pathogens.</title>
        <authorList>
            <person name="Yamagishi J."/>
            <person name="Asada M."/>
            <person name="Hakimi H."/>
            <person name="Tanaka T.Q."/>
            <person name="Sugimoto C."/>
            <person name="Kawazu S."/>
        </authorList>
    </citation>
    <scope>NUCLEOTIDE SEQUENCE [LARGE SCALE GENOMIC DNA]</scope>
    <source>
        <strain evidence="3 4">Miyake</strain>
    </source>
</reference>